<dbReference type="FunFam" id="1.20.120.1770:FF:000001">
    <property type="entry name" value="Cytochrome b reductase 1"/>
    <property type="match status" value="1"/>
</dbReference>
<feature type="transmembrane region" description="Helical" evidence="24">
    <location>
        <begin position="82"/>
        <end position="105"/>
    </location>
</feature>
<dbReference type="SMART" id="SM00665">
    <property type="entry name" value="B561"/>
    <property type="match status" value="1"/>
</dbReference>
<keyword evidence="27" id="KW-1185">Reference proteome</keyword>
<keyword evidence="12 24" id="KW-1133">Transmembrane helix</keyword>
<dbReference type="PANTHER" id="PTHR10106:SF38">
    <property type="entry name" value="LYSOSOMAL MEMBRANE ASCORBATE-DEPENDENT FERRIREDUCTASE CYB561A3"/>
    <property type="match status" value="1"/>
</dbReference>
<feature type="domain" description="Cytochrome b561" evidence="25">
    <location>
        <begin position="13"/>
        <end position="221"/>
    </location>
</feature>
<organism evidence="26 27">
    <name type="scientific">Gasterosteus aculeatus aculeatus</name>
    <name type="common">three-spined stickleback</name>
    <dbReference type="NCBI Taxonomy" id="481459"/>
    <lineage>
        <taxon>Eukaryota</taxon>
        <taxon>Metazoa</taxon>
        <taxon>Chordata</taxon>
        <taxon>Craniata</taxon>
        <taxon>Vertebrata</taxon>
        <taxon>Euteleostomi</taxon>
        <taxon>Actinopterygii</taxon>
        <taxon>Neopterygii</taxon>
        <taxon>Teleostei</taxon>
        <taxon>Neoteleostei</taxon>
        <taxon>Acanthomorphata</taxon>
        <taxon>Eupercaria</taxon>
        <taxon>Perciformes</taxon>
        <taxon>Cottioidei</taxon>
        <taxon>Gasterosteales</taxon>
        <taxon>Gasterosteidae</taxon>
        <taxon>Gasterosteus</taxon>
    </lineage>
</organism>
<dbReference type="STRING" id="69293.ENSGACP00000020909"/>
<evidence type="ECO:0000256" key="19">
    <source>
        <dbReference type="ARBA" id="ARBA00040498"/>
    </source>
</evidence>
<evidence type="ECO:0000256" key="15">
    <source>
        <dbReference type="ARBA" id="ARBA00023136"/>
    </source>
</evidence>
<evidence type="ECO:0000256" key="10">
    <source>
        <dbReference type="ARBA" id="ARBA00022967"/>
    </source>
</evidence>
<comment type="catalytic activity">
    <reaction evidence="23">
        <text>Fe(3+)(out) + L-ascorbate(in) = monodehydro-L-ascorbate radical(in) + Fe(2+)(out) + H(+)</text>
        <dbReference type="Rhea" id="RHEA:30403"/>
        <dbReference type="ChEBI" id="CHEBI:15378"/>
        <dbReference type="ChEBI" id="CHEBI:29033"/>
        <dbReference type="ChEBI" id="CHEBI:29034"/>
        <dbReference type="ChEBI" id="CHEBI:38290"/>
        <dbReference type="ChEBI" id="CHEBI:59513"/>
        <dbReference type="EC" id="7.2.1.3"/>
    </reaction>
    <physiologicalReaction direction="left-to-right" evidence="23">
        <dbReference type="Rhea" id="RHEA:30404"/>
    </physiologicalReaction>
</comment>
<dbReference type="Ensembl" id="ENSGACT00000020949.2">
    <property type="protein sequence ID" value="ENSGACP00000020909.2"/>
    <property type="gene ID" value="ENSGACG00000015842.2"/>
</dbReference>
<keyword evidence="17" id="KW-0458">Lysosome</keyword>
<evidence type="ECO:0000256" key="24">
    <source>
        <dbReference type="SAM" id="Phobius"/>
    </source>
</evidence>
<keyword evidence="14" id="KW-0408">Iron</keyword>
<evidence type="ECO:0000313" key="26">
    <source>
        <dbReference type="Ensembl" id="ENSGACP00000020909.2"/>
    </source>
</evidence>
<keyword evidence="8" id="KW-0479">Metal-binding</keyword>
<dbReference type="RefSeq" id="XP_040053025.1">
    <property type="nucleotide sequence ID" value="XM_040197091.1"/>
</dbReference>
<evidence type="ECO:0000256" key="2">
    <source>
        <dbReference type="ARBA" id="ARBA00004107"/>
    </source>
</evidence>
<dbReference type="Gene3D" id="1.20.120.1770">
    <property type="match status" value="1"/>
</dbReference>
<dbReference type="Proteomes" id="UP000007635">
    <property type="component" value="Chromosome XIV"/>
</dbReference>
<evidence type="ECO:0000256" key="8">
    <source>
        <dbReference type="ARBA" id="ARBA00022723"/>
    </source>
</evidence>
<evidence type="ECO:0000256" key="18">
    <source>
        <dbReference type="ARBA" id="ARBA00024225"/>
    </source>
</evidence>
<dbReference type="GeneID" id="120831569"/>
<keyword evidence="5" id="KW-0813">Transport</keyword>
<dbReference type="GO" id="GO:0046872">
    <property type="term" value="F:metal ion binding"/>
    <property type="evidence" value="ECO:0007669"/>
    <property type="project" value="UniProtKB-KW"/>
</dbReference>
<dbReference type="EC" id="7.2.1.3" evidence="18"/>
<dbReference type="PANTHER" id="PTHR10106">
    <property type="entry name" value="CYTOCHROME B561-RELATED"/>
    <property type="match status" value="1"/>
</dbReference>
<dbReference type="GO" id="GO:0140571">
    <property type="term" value="F:transmembrane ascorbate ferrireductase activity"/>
    <property type="evidence" value="ECO:0007669"/>
    <property type="project" value="UniProtKB-EC"/>
</dbReference>
<sequence>MSPSGWFWFTYVPCLCLGLLCLLFVVFWTSHWHGGFAWDGSGLQFNWHPVLMVTGLVVLYGFAAVVFRLPFTWKQRKLTWKLVHGGLMLAALLLSVLGLCAVFDYHRASKIPDVYSLHSWVGLCTVALFALQWLLGLAGFLLPCSPPRFRSNLKPVHVWMGKAILILSLTSCISGITEELFFNLDGVTGESYSSLPVEAKFANSLGLLLAAFVLVVFGLLSNNSWQRPETDGETVPIMLNENST</sequence>
<feature type="transmembrane region" description="Helical" evidence="24">
    <location>
        <begin position="7"/>
        <end position="30"/>
    </location>
</feature>
<evidence type="ECO:0000256" key="11">
    <source>
        <dbReference type="ARBA" id="ARBA00022982"/>
    </source>
</evidence>
<dbReference type="GO" id="GO:0031902">
    <property type="term" value="C:late endosome membrane"/>
    <property type="evidence" value="ECO:0007669"/>
    <property type="project" value="UniProtKB-SubCell"/>
</dbReference>
<keyword evidence="9" id="KW-0967">Endosome</keyword>
<evidence type="ECO:0000256" key="9">
    <source>
        <dbReference type="ARBA" id="ARBA00022753"/>
    </source>
</evidence>
<dbReference type="PROSITE" id="PS50939">
    <property type="entry name" value="CYTOCHROME_B561"/>
    <property type="match status" value="1"/>
</dbReference>
<dbReference type="RefSeq" id="XP_040053026.1">
    <property type="nucleotide sequence ID" value="XM_040197092.1"/>
</dbReference>
<keyword evidence="11" id="KW-0249">Electron transport</keyword>
<keyword evidence="10" id="KW-1278">Translocase</keyword>
<comment type="subcellular location">
    <subcellularLocation>
        <location evidence="2">Late endosome membrane</location>
        <topology evidence="2">Multi-pass membrane protein</topology>
    </subcellularLocation>
    <subcellularLocation>
        <location evidence="3">Lysosome membrane</location>
        <topology evidence="3">Multi-pass membrane protein</topology>
    </subcellularLocation>
</comment>
<keyword evidence="15 24" id="KW-0472">Membrane</keyword>
<keyword evidence="16" id="KW-0325">Glycoprotein</keyword>
<evidence type="ECO:0000256" key="5">
    <source>
        <dbReference type="ARBA" id="ARBA00022448"/>
    </source>
</evidence>
<evidence type="ECO:0000256" key="6">
    <source>
        <dbReference type="ARBA" id="ARBA00022617"/>
    </source>
</evidence>
<reference evidence="26 27" key="1">
    <citation type="journal article" date="2021" name="G3 (Bethesda)">
        <title>Improved contiguity of the threespine stickleback genome using long-read sequencing.</title>
        <authorList>
            <person name="Nath S."/>
            <person name="Shaw D.E."/>
            <person name="White M.A."/>
        </authorList>
    </citation>
    <scope>NUCLEOTIDE SEQUENCE [LARGE SCALE GENOMIC DNA]</scope>
    <source>
        <strain evidence="26 27">Lake Benthic</strain>
    </source>
</reference>
<evidence type="ECO:0000256" key="14">
    <source>
        <dbReference type="ARBA" id="ARBA00023004"/>
    </source>
</evidence>
<accession>G3PTH3</accession>
<comment type="cofactor">
    <cofactor evidence="1">
        <name>heme b</name>
        <dbReference type="ChEBI" id="CHEBI:60344"/>
    </cofactor>
</comment>
<dbReference type="AlphaFoldDB" id="G3PTH3"/>
<evidence type="ECO:0000313" key="27">
    <source>
        <dbReference type="Proteomes" id="UP000007635"/>
    </source>
</evidence>
<evidence type="ECO:0000256" key="12">
    <source>
        <dbReference type="ARBA" id="ARBA00022989"/>
    </source>
</evidence>
<evidence type="ECO:0000256" key="3">
    <source>
        <dbReference type="ARBA" id="ARBA00004155"/>
    </source>
</evidence>
<evidence type="ECO:0000256" key="23">
    <source>
        <dbReference type="ARBA" id="ARBA00048457"/>
    </source>
</evidence>
<dbReference type="OMA" id="ALPWHAV"/>
<evidence type="ECO:0000256" key="16">
    <source>
        <dbReference type="ARBA" id="ARBA00023180"/>
    </source>
</evidence>
<feature type="transmembrane region" description="Helical" evidence="24">
    <location>
        <begin position="117"/>
        <end position="142"/>
    </location>
</feature>
<evidence type="ECO:0000256" key="22">
    <source>
        <dbReference type="ARBA" id="ARBA00046132"/>
    </source>
</evidence>
<name>G3PTH3_GASAC</name>
<reference evidence="26" key="3">
    <citation type="submission" date="2025-09" db="UniProtKB">
        <authorList>
            <consortium name="Ensembl"/>
        </authorList>
    </citation>
    <scope>IDENTIFICATION</scope>
</reference>
<evidence type="ECO:0000256" key="17">
    <source>
        <dbReference type="ARBA" id="ARBA00023228"/>
    </source>
</evidence>
<dbReference type="GO" id="GO:0005765">
    <property type="term" value="C:lysosomal membrane"/>
    <property type="evidence" value="ECO:0007669"/>
    <property type="project" value="UniProtKB-SubCell"/>
</dbReference>
<protein>
    <recommendedName>
        <fullName evidence="19">Lysosomal membrane ascorbate-dependent ferrireductase CYB561A3</fullName>
        <ecNumber evidence="18">7.2.1.3</ecNumber>
    </recommendedName>
    <alternativeName>
        <fullName evidence="21">Cytochrome b ascorbate-dependent protein 3</fullName>
    </alternativeName>
    <alternativeName>
        <fullName evidence="20">Lysosomal cytochrome b</fullName>
    </alternativeName>
</protein>
<evidence type="ECO:0000259" key="25">
    <source>
        <dbReference type="PROSITE" id="PS50939"/>
    </source>
</evidence>
<dbReference type="GeneTree" id="ENSGT00950000183197"/>
<reference evidence="26" key="2">
    <citation type="submission" date="2025-08" db="UniProtKB">
        <authorList>
            <consortium name="Ensembl"/>
        </authorList>
    </citation>
    <scope>IDENTIFICATION</scope>
</reference>
<keyword evidence="13" id="KW-0560">Oxidoreductase</keyword>
<evidence type="ECO:0000256" key="7">
    <source>
        <dbReference type="ARBA" id="ARBA00022692"/>
    </source>
</evidence>
<comment type="subunit">
    <text evidence="4">Homodimer.</text>
</comment>
<evidence type="ECO:0000256" key="21">
    <source>
        <dbReference type="ARBA" id="ARBA00042571"/>
    </source>
</evidence>
<comment type="function">
    <text evidence="22">Transmembrane reductase that uses ascorbate as an electron donor in the cytoplasm and transfers electrons across membranes to reduce iron cations Fe(3+) into Fe(2+) in the lumen of the late endosome and lysosome. Reduced iron can then be extruded from the late endosome and lysosome to the cytoplasm by divalent metal-specific transporters. It is therefore most probably involved in endosomal and lysosomal cellular iron homeostasis.</text>
</comment>
<dbReference type="InParanoid" id="G3PTH3"/>
<evidence type="ECO:0000256" key="20">
    <source>
        <dbReference type="ARBA" id="ARBA00042550"/>
    </source>
</evidence>
<keyword evidence="7 24" id="KW-0812">Transmembrane</keyword>
<dbReference type="eggNOG" id="KOG1619">
    <property type="taxonomic scope" value="Eukaryota"/>
</dbReference>
<feature type="transmembrane region" description="Helical" evidence="24">
    <location>
        <begin position="50"/>
        <end position="70"/>
    </location>
</feature>
<dbReference type="InterPro" id="IPR006593">
    <property type="entry name" value="Cyt_b561/ferric_Rdtase_TM"/>
</dbReference>
<dbReference type="InterPro" id="IPR043205">
    <property type="entry name" value="CYB561/CYBRD1-like"/>
</dbReference>
<evidence type="ECO:0000256" key="13">
    <source>
        <dbReference type="ARBA" id="ARBA00023002"/>
    </source>
</evidence>
<keyword evidence="6" id="KW-0349">Heme</keyword>
<evidence type="ECO:0000256" key="1">
    <source>
        <dbReference type="ARBA" id="ARBA00001970"/>
    </source>
</evidence>
<dbReference type="KEGG" id="gat:120831569"/>
<proteinExistence type="predicted"/>
<dbReference type="Pfam" id="PF03188">
    <property type="entry name" value="Cytochrom_B561"/>
    <property type="match status" value="1"/>
</dbReference>
<evidence type="ECO:0000256" key="4">
    <source>
        <dbReference type="ARBA" id="ARBA00011738"/>
    </source>
</evidence>
<feature type="transmembrane region" description="Helical" evidence="24">
    <location>
        <begin position="201"/>
        <end position="220"/>
    </location>
</feature>
<feature type="transmembrane region" description="Helical" evidence="24">
    <location>
        <begin position="163"/>
        <end position="181"/>
    </location>
</feature>